<gene>
    <name evidence="1" type="ORF">D0Y50_00345</name>
</gene>
<reference evidence="1 2" key="1">
    <citation type="submission" date="2018-08" db="EMBL/GenBank/DDBJ databases">
        <title>Salinimonas sediminis sp. nov., a piezophilic bacterium isolated from a deep-sea sediment sample from the New Britain Trench.</title>
        <authorList>
            <person name="Cao J."/>
        </authorList>
    </citation>
    <scope>NUCLEOTIDE SEQUENCE [LARGE SCALE GENOMIC DNA]</scope>
    <source>
        <strain evidence="1 2">N102</strain>
    </source>
</reference>
<sequence>MFIPYQSGYNAHNAASSSKLIVQVNHTAGRKIAQPACLNNSTGGQHFLQLSSITMHVLF</sequence>
<proteinExistence type="predicted"/>
<organism evidence="1 2">
    <name type="scientific">Salinimonas sediminis</name>
    <dbReference type="NCBI Taxonomy" id="2303538"/>
    <lineage>
        <taxon>Bacteria</taxon>
        <taxon>Pseudomonadati</taxon>
        <taxon>Pseudomonadota</taxon>
        <taxon>Gammaproteobacteria</taxon>
        <taxon>Alteromonadales</taxon>
        <taxon>Alteromonadaceae</taxon>
        <taxon>Alteromonas/Salinimonas group</taxon>
        <taxon>Salinimonas</taxon>
    </lineage>
</organism>
<dbReference type="Proteomes" id="UP000262073">
    <property type="component" value="Chromosome"/>
</dbReference>
<accession>A0A346NHE4</accession>
<evidence type="ECO:0000313" key="1">
    <source>
        <dbReference type="EMBL" id="AXR04951.1"/>
    </source>
</evidence>
<dbReference type="EMBL" id="CP031769">
    <property type="protein sequence ID" value="AXR04951.1"/>
    <property type="molecule type" value="Genomic_DNA"/>
</dbReference>
<dbReference type="AlphaFoldDB" id="A0A346NHE4"/>
<dbReference type="KEGG" id="salm:D0Y50_00345"/>
<protein>
    <submittedName>
        <fullName evidence="1">Uncharacterized protein</fullName>
    </submittedName>
</protein>
<evidence type="ECO:0000313" key="2">
    <source>
        <dbReference type="Proteomes" id="UP000262073"/>
    </source>
</evidence>
<name>A0A346NHE4_9ALTE</name>
<keyword evidence="2" id="KW-1185">Reference proteome</keyword>